<sequence>MGVVQIRGFLAIQSNGEIRSRRDQRSGWCISSELLAPYLNTVGCALLNPPYVKFYVKCYVEYEGKAGGGLPYGLLLPIELVFGMLAQSRKHGTKPALHDYLIVIITSASPTCTGFPERPEVGVISLARVSLEIRSDHSLSIPATIGSLVW</sequence>
<dbReference type="KEGG" id="peh:Spb1_32110"/>
<proteinExistence type="predicted"/>
<organism evidence="1 2">
    <name type="scientific">Planctopirus ephydatiae</name>
    <dbReference type="NCBI Taxonomy" id="2528019"/>
    <lineage>
        <taxon>Bacteria</taxon>
        <taxon>Pseudomonadati</taxon>
        <taxon>Planctomycetota</taxon>
        <taxon>Planctomycetia</taxon>
        <taxon>Planctomycetales</taxon>
        <taxon>Planctomycetaceae</taxon>
        <taxon>Planctopirus</taxon>
    </lineage>
</organism>
<gene>
    <name evidence="1" type="ORF">Spb1_32110</name>
</gene>
<name>A0A518GRP6_9PLAN</name>
<accession>A0A518GRP6</accession>
<evidence type="ECO:0000313" key="2">
    <source>
        <dbReference type="Proteomes" id="UP000315349"/>
    </source>
</evidence>
<evidence type="ECO:0000313" key="1">
    <source>
        <dbReference type="EMBL" id="QDV31267.1"/>
    </source>
</evidence>
<protein>
    <submittedName>
        <fullName evidence="1">Uncharacterized protein</fullName>
    </submittedName>
</protein>
<dbReference type="EMBL" id="CP036299">
    <property type="protein sequence ID" value="QDV31267.1"/>
    <property type="molecule type" value="Genomic_DNA"/>
</dbReference>
<dbReference type="Proteomes" id="UP000315349">
    <property type="component" value="Chromosome"/>
</dbReference>
<reference evidence="1 2" key="1">
    <citation type="submission" date="2019-02" db="EMBL/GenBank/DDBJ databases">
        <title>Deep-cultivation of Planctomycetes and their phenomic and genomic characterization uncovers novel biology.</title>
        <authorList>
            <person name="Wiegand S."/>
            <person name="Jogler M."/>
            <person name="Boedeker C."/>
            <person name="Pinto D."/>
            <person name="Vollmers J."/>
            <person name="Rivas-Marin E."/>
            <person name="Kohn T."/>
            <person name="Peeters S.H."/>
            <person name="Heuer A."/>
            <person name="Rast P."/>
            <person name="Oberbeckmann S."/>
            <person name="Bunk B."/>
            <person name="Jeske O."/>
            <person name="Meyerdierks A."/>
            <person name="Storesund J.E."/>
            <person name="Kallscheuer N."/>
            <person name="Luecker S."/>
            <person name="Lage O.M."/>
            <person name="Pohl T."/>
            <person name="Merkel B.J."/>
            <person name="Hornburger P."/>
            <person name="Mueller R.-W."/>
            <person name="Bruemmer F."/>
            <person name="Labrenz M."/>
            <person name="Spormann A.M."/>
            <person name="Op den Camp H."/>
            <person name="Overmann J."/>
            <person name="Amann R."/>
            <person name="Jetten M.S.M."/>
            <person name="Mascher T."/>
            <person name="Medema M.H."/>
            <person name="Devos D.P."/>
            <person name="Kaster A.-K."/>
            <person name="Ovreas L."/>
            <person name="Rohde M."/>
            <person name="Galperin M.Y."/>
            <person name="Jogler C."/>
        </authorList>
    </citation>
    <scope>NUCLEOTIDE SEQUENCE [LARGE SCALE GENOMIC DNA]</scope>
    <source>
        <strain evidence="1 2">Spb1</strain>
    </source>
</reference>
<dbReference type="AlphaFoldDB" id="A0A518GRP6"/>
<keyword evidence="2" id="KW-1185">Reference proteome</keyword>